<protein>
    <submittedName>
        <fullName evidence="2">Uncharacterized protein</fullName>
    </submittedName>
</protein>
<feature type="coiled-coil region" evidence="1">
    <location>
        <begin position="92"/>
        <end position="119"/>
    </location>
</feature>
<dbReference type="AlphaFoldDB" id="A0A011UHH8"/>
<dbReference type="Proteomes" id="UP000021369">
    <property type="component" value="Unassembled WGS sequence"/>
</dbReference>
<keyword evidence="1" id="KW-0175">Coiled coil</keyword>
<keyword evidence="3" id="KW-1185">Reference proteome</keyword>
<organism evidence="2 3">
    <name type="scientific">Ruminococcus albus SY3</name>
    <dbReference type="NCBI Taxonomy" id="1341156"/>
    <lineage>
        <taxon>Bacteria</taxon>
        <taxon>Bacillati</taxon>
        <taxon>Bacillota</taxon>
        <taxon>Clostridia</taxon>
        <taxon>Eubacteriales</taxon>
        <taxon>Oscillospiraceae</taxon>
        <taxon>Ruminococcus</taxon>
    </lineage>
</organism>
<dbReference type="OrthoDB" id="1821191at2"/>
<accession>A0A011UHH8</accession>
<dbReference type="PATRIC" id="fig|1341156.4.peg.1620"/>
<proteinExistence type="predicted"/>
<evidence type="ECO:0000256" key="1">
    <source>
        <dbReference type="SAM" id="Coils"/>
    </source>
</evidence>
<evidence type="ECO:0000313" key="2">
    <source>
        <dbReference type="EMBL" id="EXM40119.1"/>
    </source>
</evidence>
<reference evidence="2 3" key="1">
    <citation type="submission" date="2013-06" db="EMBL/GenBank/DDBJ databases">
        <title>Rumen cellulosomics: divergent fiber-degrading strategies revealed by comparative genome-wide analysis of six Ruminococcal strains.</title>
        <authorList>
            <person name="Dassa B."/>
            <person name="Borovok I."/>
            <person name="Lamed R."/>
            <person name="Flint H."/>
            <person name="Yeoman C.J."/>
            <person name="White B."/>
            <person name="Bayer E.A."/>
        </authorList>
    </citation>
    <scope>NUCLEOTIDE SEQUENCE [LARGE SCALE GENOMIC DNA]</scope>
    <source>
        <strain evidence="2 3">SY3</strain>
    </source>
</reference>
<evidence type="ECO:0000313" key="3">
    <source>
        <dbReference type="Proteomes" id="UP000021369"/>
    </source>
</evidence>
<gene>
    <name evidence="2" type="ORF">RASY3_06040</name>
</gene>
<name>A0A011UHH8_RUMAL</name>
<dbReference type="RefSeq" id="WP_024857773.1">
    <property type="nucleotide sequence ID" value="NZ_JEOB01000002.1"/>
</dbReference>
<dbReference type="EMBL" id="JEOB01000002">
    <property type="protein sequence ID" value="EXM40119.1"/>
    <property type="molecule type" value="Genomic_DNA"/>
</dbReference>
<sequence>MERNTRSKDVLDSLDIYSYIAELLAIPTGEANKLNGETRSGLASARAKEFAQYRTLCRNEALTRRRITELLVKVGRAEKNNSPHLPLLRADIRDETLRLAELTLQRRRLEDRRDHLAGLAKMVVQYRYFDRPDSRLPSWGETAAQLGIAISGDELRRYVCSQFTTLK</sequence>
<comment type="caution">
    <text evidence="2">The sequence shown here is derived from an EMBL/GenBank/DDBJ whole genome shotgun (WGS) entry which is preliminary data.</text>
</comment>